<accession>A0A930BTF0</accession>
<dbReference type="PANTHER" id="PTHR42831">
    <property type="entry name" value="FE-S PROTEIN MATURATION AUXILIARY FACTOR YITW"/>
    <property type="match status" value="1"/>
</dbReference>
<evidence type="ECO:0000259" key="1">
    <source>
        <dbReference type="Pfam" id="PF01883"/>
    </source>
</evidence>
<dbReference type="SUPFAM" id="SSF117916">
    <property type="entry name" value="Fe-S cluster assembly (FSCA) domain-like"/>
    <property type="match status" value="1"/>
</dbReference>
<proteinExistence type="predicted"/>
<evidence type="ECO:0000313" key="3">
    <source>
        <dbReference type="Proteomes" id="UP000718593"/>
    </source>
</evidence>
<dbReference type="PANTHER" id="PTHR42831:SF1">
    <property type="entry name" value="FE-S PROTEIN MATURATION AUXILIARY FACTOR YITW"/>
    <property type="match status" value="1"/>
</dbReference>
<dbReference type="Gene3D" id="3.30.300.130">
    <property type="entry name" value="Fe-S cluster assembly (FSCA)"/>
    <property type="match status" value="1"/>
</dbReference>
<protein>
    <submittedName>
        <fullName evidence="2">Metal-sulfur cluster assembly factor</fullName>
    </submittedName>
</protein>
<dbReference type="InterPro" id="IPR034904">
    <property type="entry name" value="FSCA_dom_sf"/>
</dbReference>
<feature type="domain" description="MIP18 family-like" evidence="1">
    <location>
        <begin position="8"/>
        <end position="77"/>
    </location>
</feature>
<dbReference type="InterPro" id="IPR052339">
    <property type="entry name" value="Fe-S_Maturation_MIP18"/>
</dbReference>
<dbReference type="InterPro" id="IPR002744">
    <property type="entry name" value="MIP18-like"/>
</dbReference>
<name>A0A930BTF0_9RHOO</name>
<dbReference type="Pfam" id="PF01883">
    <property type="entry name" value="FeS_assembly_P"/>
    <property type="match status" value="1"/>
</dbReference>
<organism evidence="2 3">
    <name type="scientific">Dechloromonas agitata</name>
    <dbReference type="NCBI Taxonomy" id="73030"/>
    <lineage>
        <taxon>Bacteria</taxon>
        <taxon>Pseudomonadati</taxon>
        <taxon>Pseudomonadota</taxon>
        <taxon>Betaproteobacteria</taxon>
        <taxon>Rhodocyclales</taxon>
        <taxon>Azonexaceae</taxon>
        <taxon>Dechloromonas</taxon>
    </lineage>
</organism>
<comment type="caution">
    <text evidence="2">The sequence shown here is derived from an EMBL/GenBank/DDBJ whole genome shotgun (WGS) entry which is preliminary data.</text>
</comment>
<gene>
    <name evidence="2" type="ORF">HXL68_09875</name>
</gene>
<reference evidence="2" key="1">
    <citation type="submission" date="2020-04" db="EMBL/GenBank/DDBJ databases">
        <title>Deep metagenomics examines the oral microbiome during advanced dental caries in children, revealing novel taxa and co-occurrences with host molecules.</title>
        <authorList>
            <person name="Baker J.L."/>
            <person name="Morton J.T."/>
            <person name="Dinis M."/>
            <person name="Alvarez R."/>
            <person name="Tran N.C."/>
            <person name="Knight R."/>
            <person name="Edlund A."/>
        </authorList>
    </citation>
    <scope>NUCLEOTIDE SEQUENCE</scope>
    <source>
        <strain evidence="2">JCVI_32_bin.24</strain>
    </source>
</reference>
<evidence type="ECO:0000313" key="2">
    <source>
        <dbReference type="EMBL" id="MBF1165339.1"/>
    </source>
</evidence>
<dbReference type="RefSeq" id="WP_274739505.1">
    <property type="nucleotide sequence ID" value="NZ_JARBJQ010000010.1"/>
</dbReference>
<dbReference type="Proteomes" id="UP000718593">
    <property type="component" value="Unassembled WGS sequence"/>
</dbReference>
<sequence length="108" mass="12028">MSPPPDIESIRAALRHVADPEIGANIVDLGLVYSIAFDDKLLRVEMTMTSPACPMGDMILDDAYAELARVLPADYEADIRVVWNPPWEPSMMSEQCRLRLGWSEHDAG</sequence>
<dbReference type="EMBL" id="JABZMI010000187">
    <property type="protein sequence ID" value="MBF1165339.1"/>
    <property type="molecule type" value="Genomic_DNA"/>
</dbReference>
<dbReference type="AlphaFoldDB" id="A0A930BTF0"/>